<evidence type="ECO:0000313" key="2">
    <source>
        <dbReference type="EMBL" id="CRG90673.1"/>
    </source>
</evidence>
<name>A0A0U1M533_TALIS</name>
<dbReference type="OrthoDB" id="191139at2759"/>
<dbReference type="GO" id="GO:0016491">
    <property type="term" value="F:oxidoreductase activity"/>
    <property type="evidence" value="ECO:0007669"/>
    <property type="project" value="UniProtKB-KW"/>
</dbReference>
<keyword evidence="1" id="KW-0560">Oxidoreductase</keyword>
<dbReference type="SUPFAM" id="SSF51735">
    <property type="entry name" value="NAD(P)-binding Rossmann-fold domains"/>
    <property type="match status" value="1"/>
</dbReference>
<gene>
    <name evidence="2" type="ORF">PISL3812_07718</name>
</gene>
<dbReference type="EMBL" id="CVMT01000008">
    <property type="protein sequence ID" value="CRG90673.1"/>
    <property type="molecule type" value="Genomic_DNA"/>
</dbReference>
<dbReference type="PANTHER" id="PTHR43157:SF35">
    <property type="entry name" value="DEHYDROGENASE_REDUCTASE FAMILY PROTEIN, PUTATIVE-RELATED"/>
    <property type="match status" value="1"/>
</dbReference>
<keyword evidence="3" id="KW-1185">Reference proteome</keyword>
<dbReference type="AlphaFoldDB" id="A0A0U1M533"/>
<dbReference type="Proteomes" id="UP000054383">
    <property type="component" value="Unassembled WGS sequence"/>
</dbReference>
<protein>
    <submittedName>
        <fullName evidence="2">Short-chain dehydrogenase/reductase family protein, putative</fullName>
    </submittedName>
</protein>
<dbReference type="OMA" id="IMDWRIH"/>
<dbReference type="InterPro" id="IPR002347">
    <property type="entry name" value="SDR_fam"/>
</dbReference>
<sequence length="276" mass="30129">MGPEDVHPSCSPLFPHIFFKNQFRSKPTCPSIGTSFAGKVAIVTGTNQGLKLETADQLLSIGLSRLIISVRSIAKGEAAANTLRAKYPQATINVFQLDMSSYSSIQVSIVYIEKLDSADLVILNVGVRKTKFELCPNTGHEETIQVNYISTALLYILLPPLSIIGCGLAFLSRKLSPVAPALMALRKNVAARSMRIGASTYVDAAVLKGKKSHGSYIMSWKISPFVRLLYTADGKQITENLWQETMAELSFADVQGILDSLLRRLLVLANILKSRA</sequence>
<dbReference type="Pfam" id="PF00106">
    <property type="entry name" value="adh_short"/>
    <property type="match status" value="1"/>
</dbReference>
<evidence type="ECO:0000256" key="1">
    <source>
        <dbReference type="ARBA" id="ARBA00023002"/>
    </source>
</evidence>
<evidence type="ECO:0000313" key="3">
    <source>
        <dbReference type="Proteomes" id="UP000054383"/>
    </source>
</evidence>
<reference evidence="2 3" key="1">
    <citation type="submission" date="2015-04" db="EMBL/GenBank/DDBJ databases">
        <authorList>
            <person name="Syromyatnikov M.Y."/>
            <person name="Popov V.N."/>
        </authorList>
    </citation>
    <scope>NUCLEOTIDE SEQUENCE [LARGE SCALE GENOMIC DNA]</scope>
    <source>
        <strain evidence="2">WF-38-12</strain>
    </source>
</reference>
<accession>A0A0U1M533</accession>
<dbReference type="Gene3D" id="3.40.50.720">
    <property type="entry name" value="NAD(P)-binding Rossmann-like Domain"/>
    <property type="match status" value="1"/>
</dbReference>
<dbReference type="InterPro" id="IPR036291">
    <property type="entry name" value="NAD(P)-bd_dom_sf"/>
</dbReference>
<organism evidence="2 3">
    <name type="scientific">Talaromyces islandicus</name>
    <name type="common">Penicillium islandicum</name>
    <dbReference type="NCBI Taxonomy" id="28573"/>
    <lineage>
        <taxon>Eukaryota</taxon>
        <taxon>Fungi</taxon>
        <taxon>Dikarya</taxon>
        <taxon>Ascomycota</taxon>
        <taxon>Pezizomycotina</taxon>
        <taxon>Eurotiomycetes</taxon>
        <taxon>Eurotiomycetidae</taxon>
        <taxon>Eurotiales</taxon>
        <taxon>Trichocomaceae</taxon>
        <taxon>Talaromyces</taxon>
        <taxon>Talaromyces sect. Islandici</taxon>
    </lineage>
</organism>
<dbReference type="STRING" id="28573.A0A0U1M533"/>
<proteinExistence type="predicted"/>
<dbReference type="PANTHER" id="PTHR43157">
    <property type="entry name" value="PHOSPHATIDYLINOSITOL-GLYCAN BIOSYNTHESIS CLASS F PROTEIN-RELATED"/>
    <property type="match status" value="1"/>
</dbReference>